<dbReference type="AlphaFoldDB" id="A0A7G9Z4Q4"/>
<dbReference type="GO" id="GO:0043190">
    <property type="term" value="C:ATP-binding cassette (ABC) transporter complex"/>
    <property type="evidence" value="ECO:0007669"/>
    <property type="project" value="InterPro"/>
</dbReference>
<dbReference type="NCBIfam" id="TIGR03431">
    <property type="entry name" value="PhnD"/>
    <property type="match status" value="1"/>
</dbReference>
<dbReference type="CDD" id="cd01071">
    <property type="entry name" value="PBP2_PhnD_like"/>
    <property type="match status" value="1"/>
</dbReference>
<accession>A0A7G9Z4Q4</accession>
<dbReference type="PANTHER" id="PTHR35841">
    <property type="entry name" value="PHOSPHONATES-BINDING PERIPLASMIC PROTEIN"/>
    <property type="match status" value="1"/>
</dbReference>
<dbReference type="GO" id="GO:0055085">
    <property type="term" value="P:transmembrane transport"/>
    <property type="evidence" value="ECO:0007669"/>
    <property type="project" value="InterPro"/>
</dbReference>
<protein>
    <recommendedName>
        <fullName evidence="3">Phosphonate ABC transporter substrate-binding protein</fullName>
    </recommendedName>
</protein>
<evidence type="ECO:0000313" key="2">
    <source>
        <dbReference type="EMBL" id="QNO55238.1"/>
    </source>
</evidence>
<organism evidence="2">
    <name type="scientific">Candidatus Methanophaga sp. ANME-1 ERB7</name>
    <dbReference type="NCBI Taxonomy" id="2759913"/>
    <lineage>
        <taxon>Archaea</taxon>
        <taxon>Methanobacteriati</taxon>
        <taxon>Methanobacteriota</taxon>
        <taxon>Stenosarchaea group</taxon>
        <taxon>Methanomicrobia</taxon>
        <taxon>Candidatus Methanophagales</taxon>
        <taxon>Candidatus Methanophagaceae</taxon>
        <taxon>Candidatus Methanophaga</taxon>
    </lineage>
</organism>
<dbReference type="PANTHER" id="PTHR35841:SF1">
    <property type="entry name" value="PHOSPHONATES-BINDING PERIPLASMIC PROTEIN"/>
    <property type="match status" value="1"/>
</dbReference>
<dbReference type="EMBL" id="MT631606">
    <property type="protein sequence ID" value="QNO55238.1"/>
    <property type="molecule type" value="Genomic_DNA"/>
</dbReference>
<evidence type="ECO:0008006" key="3">
    <source>
        <dbReference type="Google" id="ProtNLM"/>
    </source>
</evidence>
<dbReference type="InterPro" id="IPR017797">
    <property type="entry name" value="Phosphnate-bd"/>
</dbReference>
<keyword evidence="1" id="KW-0732">Signal</keyword>
<gene>
    <name evidence="2" type="ORF">MHJDHPNH_00040</name>
</gene>
<name>A0A7G9Z4Q4_9EURY</name>
<dbReference type="GO" id="GO:0015716">
    <property type="term" value="P:organic phosphonate transport"/>
    <property type="evidence" value="ECO:0007669"/>
    <property type="project" value="InterPro"/>
</dbReference>
<proteinExistence type="predicted"/>
<reference evidence="2" key="1">
    <citation type="submission" date="2020-06" db="EMBL/GenBank/DDBJ databases">
        <title>Unique genomic features of the anaerobic methanotrophic archaea.</title>
        <authorList>
            <person name="Chadwick G.L."/>
            <person name="Skennerton C.T."/>
            <person name="Laso-Perez R."/>
            <person name="Leu A.O."/>
            <person name="Speth D.R."/>
            <person name="Yu H."/>
            <person name="Morgan-Lang C."/>
            <person name="Hatzenpichler R."/>
            <person name="Goudeau D."/>
            <person name="Malmstrom R."/>
            <person name="Brazelton W.J."/>
            <person name="Woyke T."/>
            <person name="Hallam S.J."/>
            <person name="Tyson G.W."/>
            <person name="Wegener G."/>
            <person name="Boetius A."/>
            <person name="Orphan V."/>
        </authorList>
    </citation>
    <scope>NUCLEOTIDE SEQUENCE</scope>
</reference>
<sequence length="314" mass="34531">MEKGKILVVVSISAFVIAAVAVTGAYMNGIFESEKTDEQTLRIGLIPTEDQLEMLKKFEPAKAYLERELDMPVETFMATDYTAVIEAMRAKKIDVAYFGPFSYVLATERANAEAIVTGGTDTGDVATYHSCIITHKDSGLKNIDDLKEHAHEVTFAFVDPASTSGNLIPRGYLLSIGIDPDTDLKECMFAGGHDAVGLSVKSKKVDAGAMYDIGYNRLIDSGAITPEEVIVIWESDPIPKSPIAVRGDLDPALKDKIQQAFVAMPEKDPEAMKTFENKWEKNKWYIAIDDSTYDYVRNIAIALGYIEGDNHVNS</sequence>
<dbReference type="Gene3D" id="3.40.190.10">
    <property type="entry name" value="Periplasmic binding protein-like II"/>
    <property type="match status" value="2"/>
</dbReference>
<dbReference type="SUPFAM" id="SSF53850">
    <property type="entry name" value="Periplasmic binding protein-like II"/>
    <property type="match status" value="1"/>
</dbReference>
<dbReference type="NCBIfam" id="TIGR01098">
    <property type="entry name" value="3A0109s03R"/>
    <property type="match status" value="1"/>
</dbReference>
<dbReference type="Pfam" id="PF12974">
    <property type="entry name" value="Phosphonate-bd"/>
    <property type="match status" value="1"/>
</dbReference>
<evidence type="ECO:0000256" key="1">
    <source>
        <dbReference type="ARBA" id="ARBA00022729"/>
    </source>
</evidence>
<dbReference type="InterPro" id="IPR005770">
    <property type="entry name" value="PhnD"/>
</dbReference>